<dbReference type="EMBL" id="CAJOBH010025048">
    <property type="protein sequence ID" value="CAF4245037.1"/>
    <property type="molecule type" value="Genomic_DNA"/>
</dbReference>
<protein>
    <submittedName>
        <fullName evidence="1">Uncharacterized protein</fullName>
    </submittedName>
</protein>
<organism evidence="1 3">
    <name type="scientific">Rotaria magnacalcarata</name>
    <dbReference type="NCBI Taxonomy" id="392030"/>
    <lineage>
        <taxon>Eukaryota</taxon>
        <taxon>Metazoa</taxon>
        <taxon>Spiralia</taxon>
        <taxon>Gnathifera</taxon>
        <taxon>Rotifera</taxon>
        <taxon>Eurotatoria</taxon>
        <taxon>Bdelloidea</taxon>
        <taxon>Philodinida</taxon>
        <taxon>Philodinidae</taxon>
        <taxon>Rotaria</taxon>
    </lineage>
</organism>
<dbReference type="EMBL" id="CAJOBJ010347688">
    <property type="protein sequence ID" value="CAF5203841.1"/>
    <property type="molecule type" value="Genomic_DNA"/>
</dbReference>
<gene>
    <name evidence="1" type="ORF">BYL167_LOCUS25321</name>
    <name evidence="2" type="ORF">GIL414_LOCUS77451</name>
</gene>
<dbReference type="Proteomes" id="UP000681720">
    <property type="component" value="Unassembled WGS sequence"/>
</dbReference>
<sequence>VEAGLCTKDFISEQPLSPIEYAYYQECKEYYNLTGQPIISVASEVFDDSIELPTSSLKICIDEDHNHFDLQQFLTKFCDKINVLPKDIHKNDMSINYG</sequence>
<evidence type="ECO:0000313" key="1">
    <source>
        <dbReference type="EMBL" id="CAF4245037.1"/>
    </source>
</evidence>
<reference evidence="1" key="1">
    <citation type="submission" date="2021-02" db="EMBL/GenBank/DDBJ databases">
        <authorList>
            <person name="Nowell W R."/>
        </authorList>
    </citation>
    <scope>NUCLEOTIDE SEQUENCE</scope>
</reference>
<name>A0A8S2SVD3_9BILA</name>
<proteinExistence type="predicted"/>
<dbReference type="Proteomes" id="UP000681967">
    <property type="component" value="Unassembled WGS sequence"/>
</dbReference>
<evidence type="ECO:0000313" key="3">
    <source>
        <dbReference type="Proteomes" id="UP000681967"/>
    </source>
</evidence>
<feature type="non-terminal residue" evidence="1">
    <location>
        <position position="1"/>
    </location>
</feature>
<dbReference type="AlphaFoldDB" id="A0A8S2SVD3"/>
<accession>A0A8S2SVD3</accession>
<comment type="caution">
    <text evidence="1">The sequence shown here is derived from an EMBL/GenBank/DDBJ whole genome shotgun (WGS) entry which is preliminary data.</text>
</comment>
<evidence type="ECO:0000313" key="2">
    <source>
        <dbReference type="EMBL" id="CAF5203841.1"/>
    </source>
</evidence>